<dbReference type="AlphaFoldDB" id="I7LY82"/>
<organism evidence="2 3">
    <name type="scientific">Tetrahymena thermophila (strain SB210)</name>
    <dbReference type="NCBI Taxonomy" id="312017"/>
    <lineage>
        <taxon>Eukaryota</taxon>
        <taxon>Sar</taxon>
        <taxon>Alveolata</taxon>
        <taxon>Ciliophora</taxon>
        <taxon>Intramacronucleata</taxon>
        <taxon>Oligohymenophorea</taxon>
        <taxon>Hymenostomatida</taxon>
        <taxon>Tetrahymenina</taxon>
        <taxon>Tetrahymenidae</taxon>
        <taxon>Tetrahymena</taxon>
    </lineage>
</organism>
<feature type="transmembrane region" description="Helical" evidence="1">
    <location>
        <begin position="30"/>
        <end position="49"/>
    </location>
</feature>
<keyword evidence="1" id="KW-0812">Transmembrane</keyword>
<dbReference type="KEGG" id="tet:TTHERM_00527230"/>
<name>I7LY82_TETTS</name>
<dbReference type="RefSeq" id="XP_001028128.2">
    <property type="nucleotide sequence ID" value="XM_001028128.2"/>
</dbReference>
<reference evidence="3" key="1">
    <citation type="journal article" date="2006" name="PLoS Biol.">
        <title>Macronuclear genome sequence of the ciliate Tetrahymena thermophila, a model eukaryote.</title>
        <authorList>
            <person name="Eisen J.A."/>
            <person name="Coyne R.S."/>
            <person name="Wu M."/>
            <person name="Wu D."/>
            <person name="Thiagarajan M."/>
            <person name="Wortman J.R."/>
            <person name="Badger J.H."/>
            <person name="Ren Q."/>
            <person name="Amedeo P."/>
            <person name="Jones K.M."/>
            <person name="Tallon L.J."/>
            <person name="Delcher A.L."/>
            <person name="Salzberg S.L."/>
            <person name="Silva J.C."/>
            <person name="Haas B.J."/>
            <person name="Majoros W.H."/>
            <person name="Farzad M."/>
            <person name="Carlton J.M."/>
            <person name="Smith R.K. Jr."/>
            <person name="Garg J."/>
            <person name="Pearlman R.E."/>
            <person name="Karrer K.M."/>
            <person name="Sun L."/>
            <person name="Manning G."/>
            <person name="Elde N.C."/>
            <person name="Turkewitz A.P."/>
            <person name="Asai D.J."/>
            <person name="Wilkes D.E."/>
            <person name="Wang Y."/>
            <person name="Cai H."/>
            <person name="Collins K."/>
            <person name="Stewart B.A."/>
            <person name="Lee S.R."/>
            <person name="Wilamowska K."/>
            <person name="Weinberg Z."/>
            <person name="Ruzzo W.L."/>
            <person name="Wloga D."/>
            <person name="Gaertig J."/>
            <person name="Frankel J."/>
            <person name="Tsao C.-C."/>
            <person name="Gorovsky M.A."/>
            <person name="Keeling P.J."/>
            <person name="Waller R.F."/>
            <person name="Patron N.J."/>
            <person name="Cherry J.M."/>
            <person name="Stover N.A."/>
            <person name="Krieger C.J."/>
            <person name="del Toro C."/>
            <person name="Ryder H.F."/>
            <person name="Williamson S.C."/>
            <person name="Barbeau R.A."/>
            <person name="Hamilton E.P."/>
            <person name="Orias E."/>
        </authorList>
    </citation>
    <scope>NUCLEOTIDE SEQUENCE [LARGE SCALE GENOMIC DNA]</scope>
    <source>
        <strain evidence="3">SB210</strain>
    </source>
</reference>
<dbReference type="Proteomes" id="UP000009168">
    <property type="component" value="Unassembled WGS sequence"/>
</dbReference>
<gene>
    <name evidence="2" type="ORF">TTHERM_00527230</name>
</gene>
<dbReference type="InParanoid" id="I7LY82"/>
<accession>I7LY82</accession>
<keyword evidence="1" id="KW-0472">Membrane</keyword>
<protein>
    <submittedName>
        <fullName evidence="2">AMP-binding enzyme family protein</fullName>
    </submittedName>
</protein>
<proteinExistence type="predicted"/>
<keyword evidence="3" id="KW-1185">Reference proteome</keyword>
<dbReference type="EMBL" id="GG662209">
    <property type="protein sequence ID" value="EAS07886.2"/>
    <property type="molecule type" value="Genomic_DNA"/>
</dbReference>
<dbReference type="OrthoDB" id="302623at2759"/>
<evidence type="ECO:0000313" key="2">
    <source>
        <dbReference type="EMBL" id="EAS07886.2"/>
    </source>
</evidence>
<evidence type="ECO:0000313" key="3">
    <source>
        <dbReference type="Proteomes" id="UP000009168"/>
    </source>
</evidence>
<keyword evidence="1" id="KW-1133">Transmembrane helix</keyword>
<dbReference type="GeneID" id="7827574"/>
<evidence type="ECO:0000256" key="1">
    <source>
        <dbReference type="SAM" id="Phobius"/>
    </source>
</evidence>
<sequence length="756" mass="88168">MDLRKIDLFSQSFQFNVGGQQVKKGTKAGALLTIAILFSTLIYFIYLSYQYYSNQIDPKFRAQSFITEDTTEVELRNDLVGFRFEYNVNTSIDSLQAQQNLTYLVYYAYFLYQNQSQLQQIPVNIIKCTNQELEGYNCLDFSSISNYTLMLNTRQNILSQILIYTYGCYDIDSVKSTVPNNCANQTDIDNMINGEQAQFRVKLFTSQYNTTSQQVQVNYRNAYIILLSDQFTLITLKAQKQMTNIKEGFLIQSEKEFSSPIEYSLSNQGFDRNFSLSETYYDPYIQITLVMDEIIQQFQIQYPTFPEIISLVNGTFALLMTLGIIGRFLAKKQLKEEIYLMFLQNMYNDTYEQLIQANKIFEQKERICLDTQSKKYNENVEEYIDTIDSPNLAARKFSTKLKQSVEASPKINEFSDQLFKKKLETEFQENQIFQTQLKKTNSVFSFANTENEQDLNKQNFVRQFKLDTDPQSSKRDSIVDQQSQQLIYSQFQEGDKQNQQKDQNQQVLRKFSLFSLNQEDKGINKSAPKASLFMEKSNKLDISSTSNSMDTKKRVLSISVKKSQFGQKSLSNSTKIQRNKNQDVNEIAEHFKQKLKLLSDQKISEKIKNTIFRMKILKKKQSNEFKDLDLSVKKLIDSQVNKSLDILQVYKEIIFIKKAMMILLTKDQLAAISLVGCSPYFLSKELLEIEKKKYQEQNEEKKNYFEQQLAISLSEELQQKYIKKFLSKCLNSDSVSEIDYRILSSILKGQSKQINQ</sequence>